<dbReference type="Proteomes" id="UP000198860">
    <property type="component" value="Unassembled WGS sequence"/>
</dbReference>
<dbReference type="CDD" id="cd06578">
    <property type="entry name" value="HemD"/>
    <property type="match status" value="1"/>
</dbReference>
<feature type="domain" description="Tetrapyrrole biosynthesis uroporphyrinogen III synthase" evidence="10">
    <location>
        <begin position="21"/>
        <end position="241"/>
    </location>
</feature>
<evidence type="ECO:0000256" key="9">
    <source>
        <dbReference type="RuleBase" id="RU366031"/>
    </source>
</evidence>
<dbReference type="InterPro" id="IPR003754">
    <property type="entry name" value="4pyrrol_synth_uPrphyn_synth"/>
</dbReference>
<dbReference type="EC" id="4.2.1.75" evidence="3 9"/>
<dbReference type="GO" id="GO:0006782">
    <property type="term" value="P:protoporphyrinogen IX biosynthetic process"/>
    <property type="evidence" value="ECO:0007669"/>
    <property type="project" value="UniProtKB-UniRule"/>
</dbReference>
<organism evidence="11 12">
    <name type="scientific">Halobacillus aidingensis</name>
    <dbReference type="NCBI Taxonomy" id="240303"/>
    <lineage>
        <taxon>Bacteria</taxon>
        <taxon>Bacillati</taxon>
        <taxon>Bacillota</taxon>
        <taxon>Bacilli</taxon>
        <taxon>Bacillales</taxon>
        <taxon>Bacillaceae</taxon>
        <taxon>Halobacillus</taxon>
    </lineage>
</organism>
<evidence type="ECO:0000256" key="1">
    <source>
        <dbReference type="ARBA" id="ARBA00004772"/>
    </source>
</evidence>
<dbReference type="SUPFAM" id="SSF69618">
    <property type="entry name" value="HemD-like"/>
    <property type="match status" value="1"/>
</dbReference>
<dbReference type="AlphaFoldDB" id="A0A1H0P743"/>
<dbReference type="InterPro" id="IPR039793">
    <property type="entry name" value="UROS/Hem4"/>
</dbReference>
<protein>
    <recommendedName>
        <fullName evidence="7 9">Uroporphyrinogen-III synthase</fullName>
        <ecNumber evidence="3 9">4.2.1.75</ecNumber>
    </recommendedName>
</protein>
<keyword evidence="4 9" id="KW-0456">Lyase</keyword>
<evidence type="ECO:0000313" key="11">
    <source>
        <dbReference type="EMBL" id="SDP00907.1"/>
    </source>
</evidence>
<comment type="catalytic activity">
    <reaction evidence="8 9">
        <text>hydroxymethylbilane = uroporphyrinogen III + H2O</text>
        <dbReference type="Rhea" id="RHEA:18965"/>
        <dbReference type="ChEBI" id="CHEBI:15377"/>
        <dbReference type="ChEBI" id="CHEBI:57308"/>
        <dbReference type="ChEBI" id="CHEBI:57845"/>
        <dbReference type="EC" id="4.2.1.75"/>
    </reaction>
</comment>
<dbReference type="STRING" id="240303.SAMN05421677_11092"/>
<proteinExistence type="inferred from homology"/>
<dbReference type="InterPro" id="IPR036108">
    <property type="entry name" value="4pyrrol_syn_uPrphyn_synt_sf"/>
</dbReference>
<dbReference type="Gene3D" id="3.40.50.10090">
    <property type="match status" value="2"/>
</dbReference>
<evidence type="ECO:0000259" key="10">
    <source>
        <dbReference type="Pfam" id="PF02602"/>
    </source>
</evidence>
<evidence type="ECO:0000313" key="12">
    <source>
        <dbReference type="Proteomes" id="UP000198860"/>
    </source>
</evidence>
<reference evidence="12" key="1">
    <citation type="submission" date="2016-10" db="EMBL/GenBank/DDBJ databases">
        <authorList>
            <person name="Varghese N."/>
            <person name="Submissions S."/>
        </authorList>
    </citation>
    <scope>NUCLEOTIDE SEQUENCE [LARGE SCALE GENOMIC DNA]</scope>
    <source>
        <strain evidence="12">CGMCC 1.3703</strain>
    </source>
</reference>
<comment type="similarity">
    <text evidence="2 9">Belongs to the uroporphyrinogen-III synthase family.</text>
</comment>
<gene>
    <name evidence="11" type="ORF">SAMN05421677_11092</name>
</gene>
<evidence type="ECO:0000256" key="2">
    <source>
        <dbReference type="ARBA" id="ARBA00008133"/>
    </source>
</evidence>
<dbReference type="PANTHER" id="PTHR38042">
    <property type="entry name" value="UROPORPHYRINOGEN-III SYNTHASE, CHLOROPLASTIC"/>
    <property type="match status" value="1"/>
</dbReference>
<dbReference type="OrthoDB" id="9815856at2"/>
<comment type="function">
    <text evidence="6 9">Catalyzes cyclization of the linear tetrapyrrole, hydroxymethylbilane, to the macrocyclic uroporphyrinogen III.</text>
</comment>
<dbReference type="UniPathway" id="UPA00251">
    <property type="reaction ID" value="UER00320"/>
</dbReference>
<keyword evidence="5 9" id="KW-0627">Porphyrin biosynthesis</keyword>
<evidence type="ECO:0000256" key="4">
    <source>
        <dbReference type="ARBA" id="ARBA00023239"/>
    </source>
</evidence>
<keyword evidence="12" id="KW-1185">Reference proteome</keyword>
<evidence type="ECO:0000256" key="7">
    <source>
        <dbReference type="ARBA" id="ARBA00040167"/>
    </source>
</evidence>
<dbReference type="RefSeq" id="WP_089652690.1">
    <property type="nucleotide sequence ID" value="NZ_FNIZ01000010.1"/>
</dbReference>
<comment type="pathway">
    <text evidence="1 9">Porphyrin-containing compound metabolism; protoporphyrin-IX biosynthesis; coproporphyrinogen-III from 5-aminolevulinate: step 3/4.</text>
</comment>
<evidence type="ECO:0000256" key="5">
    <source>
        <dbReference type="ARBA" id="ARBA00023244"/>
    </source>
</evidence>
<name>A0A1H0P743_HALAD</name>
<sequence length="254" mass="29062">MQPLQGKRILVTRGQSQARSFIERIEAEGGVVYHTPLLSFQLNDSESHQEILKRLHDYSWVFITSANGVKFFFELLKKYKIEVPPSLKFAIIGSKTEKRLNDFGFKADFIPSKYHASSMGKEFLSSQPQPGNILYIRGNRSRDALPRMFNDKGVFFHSMTVYDTLLVEEKKPELLAWIQEREIDALTFTSPSTVRAFVSMVQNQGGEIPCFCIGPTTAKEAKKCGFTNVHVPDQFTIAHMLKQMTYYFSNEGKR</sequence>
<dbReference type="PANTHER" id="PTHR38042:SF1">
    <property type="entry name" value="UROPORPHYRINOGEN-III SYNTHASE, CHLOROPLASTIC"/>
    <property type="match status" value="1"/>
</dbReference>
<evidence type="ECO:0000256" key="6">
    <source>
        <dbReference type="ARBA" id="ARBA00037589"/>
    </source>
</evidence>
<evidence type="ECO:0000256" key="3">
    <source>
        <dbReference type="ARBA" id="ARBA00013109"/>
    </source>
</evidence>
<evidence type="ECO:0000256" key="8">
    <source>
        <dbReference type="ARBA" id="ARBA00048617"/>
    </source>
</evidence>
<dbReference type="Pfam" id="PF02602">
    <property type="entry name" value="HEM4"/>
    <property type="match status" value="1"/>
</dbReference>
<accession>A0A1H0P743</accession>
<dbReference type="GO" id="GO:0004852">
    <property type="term" value="F:uroporphyrinogen-III synthase activity"/>
    <property type="evidence" value="ECO:0007669"/>
    <property type="project" value="UniProtKB-UniRule"/>
</dbReference>
<dbReference type="GO" id="GO:0006780">
    <property type="term" value="P:uroporphyrinogen III biosynthetic process"/>
    <property type="evidence" value="ECO:0007669"/>
    <property type="project" value="UniProtKB-UniRule"/>
</dbReference>
<dbReference type="EMBL" id="FNIZ01000010">
    <property type="protein sequence ID" value="SDP00907.1"/>
    <property type="molecule type" value="Genomic_DNA"/>
</dbReference>